<reference evidence="7" key="1">
    <citation type="journal article" date="2019" name="Int. J. Syst. Evol. Microbiol.">
        <title>The Global Catalogue of Microorganisms (GCM) 10K type strain sequencing project: providing services to taxonomists for standard genome sequencing and annotation.</title>
        <authorList>
            <consortium name="The Broad Institute Genomics Platform"/>
            <consortium name="The Broad Institute Genome Sequencing Center for Infectious Disease"/>
            <person name="Wu L."/>
            <person name="Ma J."/>
        </authorList>
    </citation>
    <scope>NUCLEOTIDE SEQUENCE [LARGE SCALE GENOMIC DNA]</scope>
    <source>
        <strain evidence="7">JCM 18459</strain>
    </source>
</reference>
<evidence type="ECO:0000259" key="5">
    <source>
        <dbReference type="PROSITE" id="PS50977"/>
    </source>
</evidence>
<evidence type="ECO:0000256" key="4">
    <source>
        <dbReference type="PROSITE-ProRule" id="PRU00335"/>
    </source>
</evidence>
<evidence type="ECO:0000256" key="3">
    <source>
        <dbReference type="ARBA" id="ARBA00023163"/>
    </source>
</evidence>
<dbReference type="EMBL" id="BAABKG010000001">
    <property type="protein sequence ID" value="GAA5143451.1"/>
    <property type="molecule type" value="Genomic_DNA"/>
</dbReference>
<name>A0ABP9PAJ8_9ACTN</name>
<evidence type="ECO:0000256" key="2">
    <source>
        <dbReference type="ARBA" id="ARBA00023125"/>
    </source>
</evidence>
<dbReference type="PROSITE" id="PS50977">
    <property type="entry name" value="HTH_TETR_2"/>
    <property type="match status" value="1"/>
</dbReference>
<keyword evidence="2 4" id="KW-0238">DNA-binding</keyword>
<dbReference type="Gene3D" id="1.10.357.10">
    <property type="entry name" value="Tetracycline Repressor, domain 2"/>
    <property type="match status" value="1"/>
</dbReference>
<dbReference type="InterPro" id="IPR036271">
    <property type="entry name" value="Tet_transcr_reg_TetR-rel_C_sf"/>
</dbReference>
<dbReference type="SUPFAM" id="SSF46689">
    <property type="entry name" value="Homeodomain-like"/>
    <property type="match status" value="1"/>
</dbReference>
<dbReference type="InterPro" id="IPR050109">
    <property type="entry name" value="HTH-type_TetR-like_transc_reg"/>
</dbReference>
<sequence>MDVVSGEGTTRRRAPRTDAVQNRERLARAAVAAIHREGLAVPMATIAKDAGVGVGTVYRNHPTRDDLLDDLTRRSFELMLTRIEAATDDAPTAVDALRGFLTAVVGDRDAMLLPSTGGPAPRGREARAAQRELHTRIRALLDRGAAEGSIRREVEVADVAWLGATLAQPGRPGPTWDRVCRRLLETYLAGLATP</sequence>
<dbReference type="SUPFAM" id="SSF48498">
    <property type="entry name" value="Tetracyclin repressor-like, C-terminal domain"/>
    <property type="match status" value="1"/>
</dbReference>
<dbReference type="InterPro" id="IPR009057">
    <property type="entry name" value="Homeodomain-like_sf"/>
</dbReference>
<gene>
    <name evidence="6" type="ORF">GCM10023340_08890</name>
</gene>
<comment type="caution">
    <text evidence="6">The sequence shown here is derived from an EMBL/GenBank/DDBJ whole genome shotgun (WGS) entry which is preliminary data.</text>
</comment>
<accession>A0ABP9PAJ8</accession>
<evidence type="ECO:0000256" key="1">
    <source>
        <dbReference type="ARBA" id="ARBA00023015"/>
    </source>
</evidence>
<feature type="domain" description="HTH tetR-type" evidence="5">
    <location>
        <begin position="20"/>
        <end position="79"/>
    </location>
</feature>
<proteinExistence type="predicted"/>
<organism evidence="6 7">
    <name type="scientific">Nocardioides marinquilinus</name>
    <dbReference type="NCBI Taxonomy" id="1210400"/>
    <lineage>
        <taxon>Bacteria</taxon>
        <taxon>Bacillati</taxon>
        <taxon>Actinomycetota</taxon>
        <taxon>Actinomycetes</taxon>
        <taxon>Propionibacteriales</taxon>
        <taxon>Nocardioidaceae</taxon>
        <taxon>Nocardioides</taxon>
    </lineage>
</organism>
<evidence type="ECO:0000313" key="6">
    <source>
        <dbReference type="EMBL" id="GAA5143451.1"/>
    </source>
</evidence>
<dbReference type="PANTHER" id="PTHR30055:SF234">
    <property type="entry name" value="HTH-TYPE TRANSCRIPTIONAL REGULATOR BETI"/>
    <property type="match status" value="1"/>
</dbReference>
<protein>
    <submittedName>
        <fullName evidence="6">TetR/AcrR family transcriptional regulator</fullName>
    </submittedName>
</protein>
<keyword evidence="1" id="KW-0805">Transcription regulation</keyword>
<dbReference type="InterPro" id="IPR001647">
    <property type="entry name" value="HTH_TetR"/>
</dbReference>
<dbReference type="Proteomes" id="UP001500221">
    <property type="component" value="Unassembled WGS sequence"/>
</dbReference>
<keyword evidence="3" id="KW-0804">Transcription</keyword>
<dbReference type="Pfam" id="PF21597">
    <property type="entry name" value="TetR_C_43"/>
    <property type="match status" value="1"/>
</dbReference>
<keyword evidence="7" id="KW-1185">Reference proteome</keyword>
<dbReference type="InterPro" id="IPR049445">
    <property type="entry name" value="TetR_SbtR-like_C"/>
</dbReference>
<evidence type="ECO:0000313" key="7">
    <source>
        <dbReference type="Proteomes" id="UP001500221"/>
    </source>
</evidence>
<dbReference type="Pfam" id="PF00440">
    <property type="entry name" value="TetR_N"/>
    <property type="match status" value="1"/>
</dbReference>
<feature type="DNA-binding region" description="H-T-H motif" evidence="4">
    <location>
        <begin position="42"/>
        <end position="61"/>
    </location>
</feature>
<dbReference type="PANTHER" id="PTHR30055">
    <property type="entry name" value="HTH-TYPE TRANSCRIPTIONAL REGULATOR RUTR"/>
    <property type="match status" value="1"/>
</dbReference>